<evidence type="ECO:0000313" key="3">
    <source>
        <dbReference type="Proteomes" id="UP000003824"/>
    </source>
</evidence>
<name>D6A068_STRV1</name>
<evidence type="ECO:0000256" key="1">
    <source>
        <dbReference type="SAM" id="MobiDB-lite"/>
    </source>
</evidence>
<gene>
    <name evidence="2" type="ORF">SSFG_00715</name>
</gene>
<protein>
    <submittedName>
        <fullName evidence="2">Predicted protein</fullName>
    </submittedName>
</protein>
<dbReference type="AlphaFoldDB" id="D6A068"/>
<sequence>MRGRLPRDAAGREAWAEACRLLDGPAPSPLAPAARTASGRTAEAATPASAP</sequence>
<dbReference type="EMBL" id="DS999641">
    <property type="protein sequence ID" value="EFE65461.2"/>
    <property type="molecule type" value="Genomic_DNA"/>
</dbReference>
<proteinExistence type="predicted"/>
<feature type="region of interest" description="Disordered" evidence="1">
    <location>
        <begin position="22"/>
        <end position="51"/>
    </location>
</feature>
<reference evidence="3" key="1">
    <citation type="submission" date="2008-12" db="EMBL/GenBank/DDBJ databases">
        <title>Annotation of Streptomyces ghanaensis ATCC 14672.</title>
        <authorList>
            <consortium name="The Broad Institute Genome Sequencing Platform"/>
            <consortium name="Broad Institute Microbial Sequencing Center"/>
            <person name="Fischbach M."/>
            <person name="Ward D."/>
            <person name="Young S."/>
            <person name="Kodira C.D."/>
            <person name="Zeng Q."/>
            <person name="Koehrsen M."/>
            <person name="Godfrey P."/>
            <person name="Alvarado L."/>
            <person name="Berlin A.M."/>
            <person name="Borenstein D."/>
            <person name="Chen Z."/>
            <person name="Engels R."/>
            <person name="Freedman E."/>
            <person name="Gellesch M."/>
            <person name="Goldberg J."/>
            <person name="Griggs A."/>
            <person name="Gujja S."/>
            <person name="Heiman D.I."/>
            <person name="Hepburn T.A."/>
            <person name="Howarth C."/>
            <person name="Jen D."/>
            <person name="Larson L."/>
            <person name="Lewis B."/>
            <person name="Mehta T."/>
            <person name="Park D."/>
            <person name="Pearson M."/>
            <person name="Roberts A."/>
            <person name="Saif S."/>
            <person name="Shea T.D."/>
            <person name="Shenoy N."/>
            <person name="Sisk P."/>
            <person name="Stolte C."/>
            <person name="Sykes S.N."/>
            <person name="Walk T."/>
            <person name="White J."/>
            <person name="Yandava C."/>
            <person name="Straight P."/>
            <person name="Clardy J."/>
            <person name="Hung D."/>
            <person name="Kolter R."/>
            <person name="Mekalanos J."/>
            <person name="Walker S."/>
            <person name="Walsh C.T."/>
            <person name="Wieland B.L.C."/>
            <person name="Ilzarbe M."/>
            <person name="Galagan J."/>
            <person name="Nusbaum C."/>
            <person name="Birren B."/>
        </authorList>
    </citation>
    <scope>NUCLEOTIDE SEQUENCE [LARGE SCALE GENOMIC DNA]</scope>
    <source>
        <strain evidence="3">ATCC 14672 / DSM 40746 / JCM 4963 / KCTC 9882 / NRRL B-12104 / FH 1290</strain>
    </source>
</reference>
<organism evidence="2 3">
    <name type="scientific">Streptomyces viridosporus (strain ATCC 14672 / DSM 40746 / JCM 4963 / KCTC 9882 / NRRL B-12104 / FH 1290)</name>
    <name type="common">Streptomyces ghanaensis</name>
    <dbReference type="NCBI Taxonomy" id="566461"/>
    <lineage>
        <taxon>Bacteria</taxon>
        <taxon>Bacillati</taxon>
        <taxon>Actinomycetota</taxon>
        <taxon>Actinomycetes</taxon>
        <taxon>Kitasatosporales</taxon>
        <taxon>Streptomycetaceae</taxon>
        <taxon>Streptomyces</taxon>
    </lineage>
</organism>
<evidence type="ECO:0000313" key="2">
    <source>
        <dbReference type="EMBL" id="EFE65461.2"/>
    </source>
</evidence>
<dbReference type="Proteomes" id="UP000003824">
    <property type="component" value="Unassembled WGS sequence"/>
</dbReference>
<accession>D6A068</accession>